<dbReference type="GeneID" id="33334970"/>
<name>A0A0Q2S7B1_9EURY</name>
<organism evidence="2 4">
    <name type="scientific">Thermococcus thioreducens</name>
    <dbReference type="NCBI Taxonomy" id="277988"/>
    <lineage>
        <taxon>Archaea</taxon>
        <taxon>Methanobacteriati</taxon>
        <taxon>Methanobacteriota</taxon>
        <taxon>Thermococci</taxon>
        <taxon>Thermococcales</taxon>
        <taxon>Thermococcaceae</taxon>
        <taxon>Thermococcus</taxon>
    </lineage>
</organism>
<proteinExistence type="predicted"/>
<dbReference type="EMBL" id="CP015105">
    <property type="protein sequence ID" value="ASJ13384.1"/>
    <property type="molecule type" value="Genomic_DNA"/>
</dbReference>
<dbReference type="EMBL" id="LIXN01000002">
    <property type="protein sequence ID" value="KQH83211.1"/>
    <property type="molecule type" value="Genomic_DNA"/>
</dbReference>
<accession>A0A0Q2S7B1</accession>
<dbReference type="KEGG" id="ttd:A3L14_11050"/>
<sequence>MTEIVLKRTKKKPTRSFSLDSLKVYEKYLYTDTGEVGRWNVAFWIAIEKGQPAPREIIINVER</sequence>
<dbReference type="RefSeq" id="WP_055428414.1">
    <property type="nucleotide sequence ID" value="NZ_CP015105.1"/>
</dbReference>
<dbReference type="AlphaFoldDB" id="A0A0Q2S7B1"/>
<dbReference type="PATRIC" id="fig|277988.4.peg.119"/>
<keyword evidence="6" id="KW-1185">Reference proteome</keyword>
<reference evidence="1 6" key="2">
    <citation type="submission" date="2016-04" db="EMBL/GenBank/DDBJ databases">
        <title>Complete genome sequence of Thermococcus thioreducens type strain OGL-20P.</title>
        <authorList>
            <person name="Oger P.M."/>
        </authorList>
    </citation>
    <scope>NUCLEOTIDE SEQUENCE [LARGE SCALE GENOMIC DNA]</scope>
    <source>
        <strain evidence="1 6">OGL-20P</strain>
    </source>
</reference>
<dbReference type="EMBL" id="FOIW01000003">
    <property type="protein sequence ID" value="SEW23625.1"/>
    <property type="molecule type" value="Genomic_DNA"/>
</dbReference>
<evidence type="ECO:0000313" key="3">
    <source>
        <dbReference type="EMBL" id="SEW23625.1"/>
    </source>
</evidence>
<evidence type="ECO:0000313" key="2">
    <source>
        <dbReference type="EMBL" id="KQH83211.1"/>
    </source>
</evidence>
<dbReference type="STRING" id="277988.SAMN05216170_2320"/>
<gene>
    <name evidence="1" type="ORF">A3L14_11050</name>
    <name evidence="2" type="ORF">AMR53_00565</name>
    <name evidence="3" type="ORF">SAMN05216170_2320</name>
</gene>
<dbReference type="Proteomes" id="UP000250136">
    <property type="component" value="Chromosome"/>
</dbReference>
<evidence type="ECO:0000313" key="6">
    <source>
        <dbReference type="Proteomes" id="UP000250136"/>
    </source>
</evidence>
<reference evidence="3 5" key="3">
    <citation type="submission" date="2016-10" db="EMBL/GenBank/DDBJ databases">
        <authorList>
            <person name="de Groot N.N."/>
        </authorList>
    </citation>
    <scope>NUCLEOTIDE SEQUENCE [LARGE SCALE GENOMIC DNA]</scope>
    <source>
        <strain evidence="3 5">OGL-20</strain>
    </source>
</reference>
<protein>
    <submittedName>
        <fullName evidence="2">Uncharacterized protein</fullName>
    </submittedName>
</protein>
<evidence type="ECO:0000313" key="5">
    <source>
        <dbReference type="Proteomes" id="UP000182125"/>
    </source>
</evidence>
<reference evidence="2 4" key="1">
    <citation type="submission" date="2015-08" db="EMBL/GenBank/DDBJ databases">
        <title>Thermococcus thioreducens DSM 14981 genome sequencing.</title>
        <authorList>
            <person name="Hong S.-J."/>
            <person name="Kim M.-C."/>
            <person name="Shin J.-H."/>
        </authorList>
    </citation>
    <scope>NUCLEOTIDE SEQUENCE [LARGE SCALE GENOMIC DNA]</scope>
    <source>
        <strain evidence="2 4">DSM 14981</strain>
    </source>
</reference>
<dbReference type="Proteomes" id="UP000051862">
    <property type="component" value="Unassembled WGS sequence"/>
</dbReference>
<evidence type="ECO:0000313" key="1">
    <source>
        <dbReference type="EMBL" id="ASJ13384.1"/>
    </source>
</evidence>
<dbReference type="Proteomes" id="UP000182125">
    <property type="component" value="Unassembled WGS sequence"/>
</dbReference>
<evidence type="ECO:0000313" key="4">
    <source>
        <dbReference type="Proteomes" id="UP000051862"/>
    </source>
</evidence>